<evidence type="ECO:0000313" key="5">
    <source>
        <dbReference type="Proteomes" id="UP000258309"/>
    </source>
</evidence>
<sequence length="386" mass="43562">MPTKGSHEKPPAIVGVDQLWKWQLRKEHSALLMEMEKYKAGLNKDEEHAAILAKLNDQEEKVKAMAEQCTRKFEEAEVRINQLEKSIFRLEEQELARIKAAKDIIIRQPELTDSPTTMPVDLRGNPRETMIVKLRIDPRRIISTQSPIRPQETTTTSSRQPPDSAVRCSSTRSSSLTNMTTASLIMARTLNKEAEIAVLSEPSAGTETVSKPSIAEPICKKQPAHIPHENTKKGSTIFSMPKLAQGRSTLEDYVQKSQTLARDVPKDREVEFIAAFIKGIKNASTRKKLVQKLMSIHPSTTKGKNEVEIICMWSDVEDGLRKANLALLSTTSVPSKKKEDDNPSSDVRFGLLIYFLLEFAATSFLFIASHKYNRRSCIHFCYRTKI</sequence>
<evidence type="ECO:0000256" key="1">
    <source>
        <dbReference type="SAM" id="Coils"/>
    </source>
</evidence>
<keyword evidence="1" id="KW-0175">Coiled coil</keyword>
<proteinExistence type="predicted"/>
<dbReference type="AlphaFoldDB" id="A0A3E2HF32"/>
<protein>
    <submittedName>
        <fullName evidence="4">Uncharacterized protein</fullName>
    </submittedName>
</protein>
<dbReference type="Proteomes" id="UP000258309">
    <property type="component" value="Unassembled WGS sequence"/>
</dbReference>
<dbReference type="EMBL" id="NCSJ02000063">
    <property type="protein sequence ID" value="RFU31999.1"/>
    <property type="molecule type" value="Genomic_DNA"/>
</dbReference>
<keyword evidence="3" id="KW-0472">Membrane</keyword>
<evidence type="ECO:0000256" key="3">
    <source>
        <dbReference type="SAM" id="Phobius"/>
    </source>
</evidence>
<comment type="caution">
    <text evidence="4">The sequence shown here is derived from an EMBL/GenBank/DDBJ whole genome shotgun (WGS) entry which is preliminary data.</text>
</comment>
<dbReference type="OMA" id="DEICKIM"/>
<feature type="transmembrane region" description="Helical" evidence="3">
    <location>
        <begin position="349"/>
        <end position="368"/>
    </location>
</feature>
<evidence type="ECO:0000256" key="2">
    <source>
        <dbReference type="SAM" id="MobiDB-lite"/>
    </source>
</evidence>
<keyword evidence="5" id="KW-1185">Reference proteome</keyword>
<feature type="compositionally biased region" description="Polar residues" evidence="2">
    <location>
        <begin position="143"/>
        <end position="161"/>
    </location>
</feature>
<organism evidence="4 5">
    <name type="scientific">Scytalidium lignicola</name>
    <name type="common">Hyphomycete</name>
    <dbReference type="NCBI Taxonomy" id="5539"/>
    <lineage>
        <taxon>Eukaryota</taxon>
        <taxon>Fungi</taxon>
        <taxon>Dikarya</taxon>
        <taxon>Ascomycota</taxon>
        <taxon>Pezizomycotina</taxon>
        <taxon>Leotiomycetes</taxon>
        <taxon>Leotiomycetes incertae sedis</taxon>
        <taxon>Scytalidium</taxon>
    </lineage>
</organism>
<feature type="non-terminal residue" evidence="4">
    <location>
        <position position="386"/>
    </location>
</feature>
<feature type="non-terminal residue" evidence="4">
    <location>
        <position position="1"/>
    </location>
</feature>
<reference evidence="4 5" key="1">
    <citation type="submission" date="2018-05" db="EMBL/GenBank/DDBJ databases">
        <title>Draft genome sequence of Scytalidium lignicola DSM 105466, a ubiquitous saprotrophic fungus.</title>
        <authorList>
            <person name="Buettner E."/>
            <person name="Gebauer A.M."/>
            <person name="Hofrichter M."/>
            <person name="Liers C."/>
            <person name="Kellner H."/>
        </authorList>
    </citation>
    <scope>NUCLEOTIDE SEQUENCE [LARGE SCALE GENOMIC DNA]</scope>
    <source>
        <strain evidence="4 5">DSM 105466</strain>
    </source>
</reference>
<keyword evidence="3" id="KW-0812">Transmembrane</keyword>
<name>A0A3E2HF32_SCYLI</name>
<feature type="coiled-coil region" evidence="1">
    <location>
        <begin position="48"/>
        <end position="93"/>
    </location>
</feature>
<gene>
    <name evidence="4" type="ORF">B7463_g4304</name>
</gene>
<keyword evidence="3" id="KW-1133">Transmembrane helix</keyword>
<dbReference type="OrthoDB" id="3530645at2759"/>
<evidence type="ECO:0000313" key="4">
    <source>
        <dbReference type="EMBL" id="RFU31999.1"/>
    </source>
</evidence>
<accession>A0A3E2HF32</accession>
<feature type="region of interest" description="Disordered" evidence="2">
    <location>
        <begin position="143"/>
        <end position="173"/>
    </location>
</feature>